<evidence type="ECO:0000256" key="2">
    <source>
        <dbReference type="ARBA" id="ARBA00024179"/>
    </source>
</evidence>
<dbReference type="InterPro" id="IPR044651">
    <property type="entry name" value="OTSB-like"/>
</dbReference>
<sequence length="272" mass="27971">MTVSTPTTEDGRTGLHRIRTEPGRALLAFDFDGTLAPIVADPRDSRAHPGAVAALSALAVHVGRIAVVTGRPAGVAVEYGGLDAVPGLVVLGQYGRERWEDGRLTVPPAPAGVAEVRDALPGMLQDLGAPEGTWVEDKDHAIAVHTRRAADPEAALDLLRAPLADLAERAGLAVEPGRMVIELRPHGMDKGAALTALVGEVGAASVLYAGDDLGDLPAFAAVEELRATGIEGTKVCSGSTEVAELAERADLVVDGPDGLVDFLVELAGALDA</sequence>
<keyword evidence="3" id="KW-0479">Metal-binding</keyword>
<keyword evidence="3" id="KW-0460">Magnesium</keyword>
<dbReference type="PANTHER" id="PTHR43768:SF3">
    <property type="entry name" value="TREHALOSE 6-PHOSPHATE PHOSPHATASE"/>
    <property type="match status" value="1"/>
</dbReference>
<proteinExistence type="inferred from homology"/>
<evidence type="ECO:0000256" key="1">
    <source>
        <dbReference type="ARBA" id="ARBA00022801"/>
    </source>
</evidence>
<dbReference type="Gene3D" id="3.30.70.1020">
    <property type="entry name" value="Trehalose-6-phosphate phosphatase related protein, domain 2"/>
    <property type="match status" value="1"/>
</dbReference>
<accession>A0A9W6UIG7</accession>
<dbReference type="GO" id="GO:0004805">
    <property type="term" value="F:trehalose-phosphatase activity"/>
    <property type="evidence" value="ECO:0007669"/>
    <property type="project" value="UniProtKB-EC"/>
</dbReference>
<dbReference type="Pfam" id="PF02358">
    <property type="entry name" value="Trehalose_PPase"/>
    <property type="match status" value="1"/>
</dbReference>
<organism evidence="4 5">
    <name type="scientific">Nocardiopsis ansamitocini</name>
    <dbReference type="NCBI Taxonomy" id="1670832"/>
    <lineage>
        <taxon>Bacteria</taxon>
        <taxon>Bacillati</taxon>
        <taxon>Actinomycetota</taxon>
        <taxon>Actinomycetes</taxon>
        <taxon>Streptosporangiales</taxon>
        <taxon>Nocardiopsidaceae</taxon>
        <taxon>Nocardiopsis</taxon>
    </lineage>
</organism>
<comment type="catalytic activity">
    <reaction evidence="3">
        <text>alpha,alpha-trehalose 6-phosphate + H2O = alpha,alpha-trehalose + phosphate</text>
        <dbReference type="Rhea" id="RHEA:23420"/>
        <dbReference type="ChEBI" id="CHEBI:15377"/>
        <dbReference type="ChEBI" id="CHEBI:16551"/>
        <dbReference type="ChEBI" id="CHEBI:43474"/>
        <dbReference type="ChEBI" id="CHEBI:58429"/>
        <dbReference type="EC" id="3.1.3.12"/>
    </reaction>
</comment>
<dbReference type="AlphaFoldDB" id="A0A9W6UIG7"/>
<dbReference type="Proteomes" id="UP001165092">
    <property type="component" value="Unassembled WGS sequence"/>
</dbReference>
<dbReference type="GO" id="GO:0046872">
    <property type="term" value="F:metal ion binding"/>
    <property type="evidence" value="ECO:0007669"/>
    <property type="project" value="UniProtKB-KW"/>
</dbReference>
<keyword evidence="5" id="KW-1185">Reference proteome</keyword>
<evidence type="ECO:0000313" key="4">
    <source>
        <dbReference type="EMBL" id="GLU47418.1"/>
    </source>
</evidence>
<dbReference type="Gene3D" id="3.40.50.1000">
    <property type="entry name" value="HAD superfamily/HAD-like"/>
    <property type="match status" value="1"/>
</dbReference>
<evidence type="ECO:0000256" key="3">
    <source>
        <dbReference type="RuleBase" id="RU361117"/>
    </source>
</evidence>
<evidence type="ECO:0000313" key="5">
    <source>
        <dbReference type="Proteomes" id="UP001165092"/>
    </source>
</evidence>
<dbReference type="InterPro" id="IPR023214">
    <property type="entry name" value="HAD_sf"/>
</dbReference>
<protein>
    <recommendedName>
        <fullName evidence="3">Trehalose 6-phosphate phosphatase</fullName>
        <ecNumber evidence="3">3.1.3.12</ecNumber>
    </recommendedName>
</protein>
<reference evidence="4" key="1">
    <citation type="submission" date="2023-02" db="EMBL/GenBank/DDBJ databases">
        <title>Nocardiopsis ansamitocini NBRC 112285.</title>
        <authorList>
            <person name="Ichikawa N."/>
            <person name="Sato H."/>
            <person name="Tonouchi N."/>
        </authorList>
    </citation>
    <scope>NUCLEOTIDE SEQUENCE</scope>
    <source>
        <strain evidence="4">NBRC 112285</strain>
    </source>
</reference>
<dbReference type="SUPFAM" id="SSF56784">
    <property type="entry name" value="HAD-like"/>
    <property type="match status" value="1"/>
</dbReference>
<dbReference type="RefSeq" id="WP_285758493.1">
    <property type="nucleotide sequence ID" value="NZ_BSQG01000002.1"/>
</dbReference>
<comment type="similarity">
    <text evidence="3">Belongs to the trehalose phosphatase family.</text>
</comment>
<name>A0A9W6UIG7_9ACTN</name>
<comment type="caution">
    <text evidence="4">The sequence shown here is derived from an EMBL/GenBank/DDBJ whole genome shotgun (WGS) entry which is preliminary data.</text>
</comment>
<dbReference type="PANTHER" id="PTHR43768">
    <property type="entry name" value="TREHALOSE 6-PHOSPHATE PHOSPHATASE"/>
    <property type="match status" value="1"/>
</dbReference>
<comment type="pathway">
    <text evidence="3">Glycan biosynthesis; trehalose biosynthesis.</text>
</comment>
<dbReference type="EC" id="3.1.3.12" evidence="3"/>
<dbReference type="EMBL" id="BSQG01000002">
    <property type="protein sequence ID" value="GLU47418.1"/>
    <property type="molecule type" value="Genomic_DNA"/>
</dbReference>
<dbReference type="InterPro" id="IPR003337">
    <property type="entry name" value="Trehalose_PPase"/>
</dbReference>
<comment type="cofactor">
    <cofactor evidence="3">
        <name>Mg(2+)</name>
        <dbReference type="ChEBI" id="CHEBI:18420"/>
    </cofactor>
</comment>
<comment type="function">
    <text evidence="2 3">Removes the phosphate from trehalose 6-phosphate to produce free trehalose.</text>
</comment>
<dbReference type="InterPro" id="IPR036412">
    <property type="entry name" value="HAD-like_sf"/>
</dbReference>
<gene>
    <name evidence="4" type="ORF">Nans01_17690</name>
</gene>
<keyword evidence="1 3" id="KW-0378">Hydrolase</keyword>
<dbReference type="NCBIfam" id="TIGR00685">
    <property type="entry name" value="T6PP"/>
    <property type="match status" value="1"/>
</dbReference>
<dbReference type="GO" id="GO:0005992">
    <property type="term" value="P:trehalose biosynthetic process"/>
    <property type="evidence" value="ECO:0007669"/>
    <property type="project" value="InterPro"/>
</dbReference>